<dbReference type="SMART" id="SM00525">
    <property type="entry name" value="FES"/>
    <property type="match status" value="1"/>
</dbReference>
<dbReference type="GO" id="GO:0000701">
    <property type="term" value="F:purine-specific mismatch base pair DNA N-glycosylase activity"/>
    <property type="evidence" value="ECO:0007669"/>
    <property type="project" value="UniProtKB-EC"/>
</dbReference>
<dbReference type="SUPFAM" id="SSF55811">
    <property type="entry name" value="Nudix"/>
    <property type="match status" value="1"/>
</dbReference>
<dbReference type="Gene3D" id="1.10.340.30">
    <property type="entry name" value="Hypothetical protein, domain 2"/>
    <property type="match status" value="1"/>
</dbReference>
<dbReference type="Pfam" id="PF10576">
    <property type="entry name" value="EndIII_4Fe-2S"/>
    <property type="match status" value="1"/>
</dbReference>
<dbReference type="InterPro" id="IPR023170">
    <property type="entry name" value="HhH_base_excis_C"/>
</dbReference>
<keyword evidence="8 14" id="KW-0227">DNA damage</keyword>
<evidence type="ECO:0000256" key="10">
    <source>
        <dbReference type="ARBA" id="ARBA00023004"/>
    </source>
</evidence>
<evidence type="ECO:0000256" key="12">
    <source>
        <dbReference type="ARBA" id="ARBA00023204"/>
    </source>
</evidence>
<dbReference type="GO" id="GO:0034039">
    <property type="term" value="F:8-oxo-7,8-dihydroguanine DNA N-glycosylase activity"/>
    <property type="evidence" value="ECO:0007669"/>
    <property type="project" value="TreeGrafter"/>
</dbReference>
<dbReference type="CDD" id="cd03431">
    <property type="entry name" value="NUDIX_DNA_Glycosylase_C-MutY"/>
    <property type="match status" value="1"/>
</dbReference>
<keyword evidence="7" id="KW-0479">Metal-binding</keyword>
<dbReference type="InterPro" id="IPR015797">
    <property type="entry name" value="NUDIX_hydrolase-like_dom_sf"/>
</dbReference>
<name>A0A5B1CLR8_9BACT</name>
<evidence type="ECO:0000256" key="6">
    <source>
        <dbReference type="ARBA" id="ARBA00022485"/>
    </source>
</evidence>
<dbReference type="Pfam" id="PF00730">
    <property type="entry name" value="HhH-GPD"/>
    <property type="match status" value="1"/>
</dbReference>
<dbReference type="EC" id="3.2.2.31" evidence="4 14"/>
<dbReference type="Gene3D" id="1.10.1670.10">
    <property type="entry name" value="Helix-hairpin-Helix base-excision DNA repair enzymes (C-terminal)"/>
    <property type="match status" value="1"/>
</dbReference>
<dbReference type="GO" id="GO:0035485">
    <property type="term" value="F:adenine/guanine mispair binding"/>
    <property type="evidence" value="ECO:0007669"/>
    <property type="project" value="TreeGrafter"/>
</dbReference>
<dbReference type="InterPro" id="IPR000445">
    <property type="entry name" value="HhH_motif"/>
</dbReference>
<dbReference type="InterPro" id="IPR003265">
    <property type="entry name" value="HhH-GPD_domain"/>
</dbReference>
<keyword evidence="13 14" id="KW-0326">Glycosidase</keyword>
<dbReference type="GO" id="GO:0046872">
    <property type="term" value="F:metal ion binding"/>
    <property type="evidence" value="ECO:0007669"/>
    <property type="project" value="UniProtKB-UniRule"/>
</dbReference>
<evidence type="ECO:0000256" key="7">
    <source>
        <dbReference type="ARBA" id="ARBA00022723"/>
    </source>
</evidence>
<organism evidence="16 17">
    <name type="scientific">Rubripirellula obstinata</name>
    <dbReference type="NCBI Taxonomy" id="406547"/>
    <lineage>
        <taxon>Bacteria</taxon>
        <taxon>Pseudomonadati</taxon>
        <taxon>Planctomycetota</taxon>
        <taxon>Planctomycetia</taxon>
        <taxon>Pirellulales</taxon>
        <taxon>Pirellulaceae</taxon>
        <taxon>Rubripirellula</taxon>
    </lineage>
</organism>
<comment type="function">
    <text evidence="2">Adenine glycosylase active on G-A mispairs. MutY also corrects error-prone DNA synthesis past GO lesions which are due to the oxidatively damaged form of guanine: 7,8-dihydro-8-oxoguanine (8-oxo-dGTP).</text>
</comment>
<dbReference type="GO" id="GO:0032357">
    <property type="term" value="F:oxidized purine DNA binding"/>
    <property type="evidence" value="ECO:0007669"/>
    <property type="project" value="TreeGrafter"/>
</dbReference>
<keyword evidence="12" id="KW-0234">DNA repair</keyword>
<dbReference type="CDD" id="cd00056">
    <property type="entry name" value="ENDO3c"/>
    <property type="match status" value="1"/>
</dbReference>
<evidence type="ECO:0000256" key="13">
    <source>
        <dbReference type="ARBA" id="ARBA00023295"/>
    </source>
</evidence>
<dbReference type="Pfam" id="PF00633">
    <property type="entry name" value="HHH"/>
    <property type="match status" value="1"/>
</dbReference>
<keyword evidence="9 16" id="KW-0378">Hydrolase</keyword>
<dbReference type="InterPro" id="IPR044298">
    <property type="entry name" value="MIG/MutY"/>
</dbReference>
<dbReference type="InterPro" id="IPR029119">
    <property type="entry name" value="MutY_C"/>
</dbReference>
<dbReference type="InterPro" id="IPR003651">
    <property type="entry name" value="Endonuclease3_FeS-loop_motif"/>
</dbReference>
<dbReference type="AlphaFoldDB" id="A0A5B1CLR8"/>
<feature type="domain" description="HhH-GPD" evidence="15">
    <location>
        <begin position="1"/>
        <end position="153"/>
    </location>
</feature>
<accession>A0A5B1CLR8</accession>
<dbReference type="Pfam" id="PF14815">
    <property type="entry name" value="NUDIX_4"/>
    <property type="match status" value="1"/>
</dbReference>
<evidence type="ECO:0000256" key="1">
    <source>
        <dbReference type="ARBA" id="ARBA00000843"/>
    </source>
</evidence>
<proteinExistence type="inferred from homology"/>
<dbReference type="GO" id="GO:0006298">
    <property type="term" value="P:mismatch repair"/>
    <property type="evidence" value="ECO:0007669"/>
    <property type="project" value="TreeGrafter"/>
</dbReference>
<evidence type="ECO:0000259" key="15">
    <source>
        <dbReference type="SMART" id="SM00478"/>
    </source>
</evidence>
<dbReference type="PANTHER" id="PTHR42944:SF1">
    <property type="entry name" value="ADENINE DNA GLYCOSYLASE"/>
    <property type="match status" value="1"/>
</dbReference>
<evidence type="ECO:0000256" key="9">
    <source>
        <dbReference type="ARBA" id="ARBA00022801"/>
    </source>
</evidence>
<dbReference type="SUPFAM" id="SSF48150">
    <property type="entry name" value="DNA-glycosylase"/>
    <property type="match status" value="1"/>
</dbReference>
<comment type="catalytic activity">
    <reaction evidence="1 14">
        <text>Hydrolyzes free adenine bases from 7,8-dihydro-8-oxoguanine:adenine mismatched double-stranded DNA, leaving an apurinic site.</text>
        <dbReference type="EC" id="3.2.2.31"/>
    </reaction>
</comment>
<keyword evidence="17" id="KW-1185">Reference proteome</keyword>
<evidence type="ECO:0000256" key="14">
    <source>
        <dbReference type="RuleBase" id="RU365096"/>
    </source>
</evidence>
<comment type="caution">
    <text evidence="16">The sequence shown here is derived from an EMBL/GenBank/DDBJ whole genome shotgun (WGS) entry which is preliminary data.</text>
</comment>
<keyword evidence="11" id="KW-0411">Iron-sulfur</keyword>
<keyword evidence="10 14" id="KW-0408">Iron</keyword>
<dbReference type="Gene3D" id="3.90.79.10">
    <property type="entry name" value="Nucleoside Triphosphate Pyrophosphohydrolase"/>
    <property type="match status" value="1"/>
</dbReference>
<sequence>MLQQTQVKTVLPYYDRFLKTFPDVFKLAEAEEATLMQHWEGLGYYRRARSMHAAAKRIVEDHDGVFPSDFDEVLALPGIGRYTAGAILSISGDQRFPVLEGNTQRVFSRWVALRRPPTETQSTKLLWQIAESMLPPKKGSGLFNQAAMELGALVCTPKNPNCGECPVRKHCAAHRFGKEAEIPGKLAKIKYESRREYAFVVREAGAGDDEPPRYLMRALPEGVRWSGLWDFPRTIERSIDSVEEAAVEVSVSLNQPLQIGEPLTRIKHAVTKYRIELQVHHADLPSPSASQNHDSESPWKFVTAKEMKKLPLSVTGRKIAKLLD</sequence>
<evidence type="ECO:0000256" key="4">
    <source>
        <dbReference type="ARBA" id="ARBA00012045"/>
    </source>
</evidence>
<dbReference type="PANTHER" id="PTHR42944">
    <property type="entry name" value="ADENINE DNA GLYCOSYLASE"/>
    <property type="match status" value="1"/>
</dbReference>
<dbReference type="EMBL" id="VRLW01000001">
    <property type="protein sequence ID" value="KAA1262147.1"/>
    <property type="molecule type" value="Genomic_DNA"/>
</dbReference>
<reference evidence="16 17" key="1">
    <citation type="submission" date="2019-08" db="EMBL/GenBank/DDBJ databases">
        <title>Deep-cultivation of Planctomycetes and their phenomic and genomic characterization uncovers novel biology.</title>
        <authorList>
            <person name="Wiegand S."/>
            <person name="Jogler M."/>
            <person name="Boedeker C."/>
            <person name="Pinto D."/>
            <person name="Vollmers J."/>
            <person name="Rivas-Marin E."/>
            <person name="Kohn T."/>
            <person name="Peeters S.H."/>
            <person name="Heuer A."/>
            <person name="Rast P."/>
            <person name="Oberbeckmann S."/>
            <person name="Bunk B."/>
            <person name="Jeske O."/>
            <person name="Meyerdierks A."/>
            <person name="Storesund J.E."/>
            <person name="Kallscheuer N."/>
            <person name="Luecker S."/>
            <person name="Lage O.M."/>
            <person name="Pohl T."/>
            <person name="Merkel B.J."/>
            <person name="Hornburger P."/>
            <person name="Mueller R.-W."/>
            <person name="Bruemmer F."/>
            <person name="Labrenz M."/>
            <person name="Spormann A.M."/>
            <person name="Op Den Camp H."/>
            <person name="Overmann J."/>
            <person name="Amann R."/>
            <person name="Jetten M.S.M."/>
            <person name="Mascher T."/>
            <person name="Medema M.H."/>
            <person name="Devos D.P."/>
            <person name="Kaster A.-K."/>
            <person name="Ovreas L."/>
            <person name="Rohde M."/>
            <person name="Galperin M.Y."/>
            <person name="Jogler C."/>
        </authorList>
    </citation>
    <scope>NUCLEOTIDE SEQUENCE [LARGE SCALE GENOMIC DNA]</scope>
    <source>
        <strain evidence="16 17">LF1</strain>
    </source>
</reference>
<dbReference type="GO" id="GO:0051539">
    <property type="term" value="F:4 iron, 4 sulfur cluster binding"/>
    <property type="evidence" value="ECO:0007669"/>
    <property type="project" value="UniProtKB-UniRule"/>
</dbReference>
<comment type="cofactor">
    <cofactor evidence="14">
        <name>[4Fe-4S] cluster</name>
        <dbReference type="ChEBI" id="CHEBI:49883"/>
    </cofactor>
    <text evidence="14">Binds 1 [4Fe-4S] cluster.</text>
</comment>
<dbReference type="GO" id="GO:0006284">
    <property type="term" value="P:base-excision repair"/>
    <property type="evidence" value="ECO:0007669"/>
    <property type="project" value="UniProtKB-UniRule"/>
</dbReference>
<keyword evidence="6" id="KW-0004">4Fe-4S</keyword>
<evidence type="ECO:0000256" key="11">
    <source>
        <dbReference type="ARBA" id="ARBA00023014"/>
    </source>
</evidence>
<gene>
    <name evidence="16" type="primary">mutY</name>
    <name evidence="16" type="ORF">LF1_47090</name>
</gene>
<evidence type="ECO:0000256" key="3">
    <source>
        <dbReference type="ARBA" id="ARBA00008343"/>
    </source>
</evidence>
<dbReference type="Proteomes" id="UP000322699">
    <property type="component" value="Unassembled WGS sequence"/>
</dbReference>
<evidence type="ECO:0000313" key="16">
    <source>
        <dbReference type="EMBL" id="KAA1262147.1"/>
    </source>
</evidence>
<dbReference type="SMART" id="SM00478">
    <property type="entry name" value="ENDO3c"/>
    <property type="match status" value="1"/>
</dbReference>
<evidence type="ECO:0000313" key="17">
    <source>
        <dbReference type="Proteomes" id="UP000322699"/>
    </source>
</evidence>
<protein>
    <recommendedName>
        <fullName evidence="5 14">Adenine DNA glycosylase</fullName>
        <ecNumber evidence="4 14">3.2.2.31</ecNumber>
    </recommendedName>
</protein>
<evidence type="ECO:0000256" key="8">
    <source>
        <dbReference type="ARBA" id="ARBA00022763"/>
    </source>
</evidence>
<comment type="similarity">
    <text evidence="3 14">Belongs to the Nth/MutY family.</text>
</comment>
<evidence type="ECO:0000256" key="2">
    <source>
        <dbReference type="ARBA" id="ARBA00002933"/>
    </source>
</evidence>
<dbReference type="InterPro" id="IPR011257">
    <property type="entry name" value="DNA_glycosylase"/>
</dbReference>
<evidence type="ECO:0000256" key="5">
    <source>
        <dbReference type="ARBA" id="ARBA00022023"/>
    </source>
</evidence>